<keyword evidence="3 12" id="KW-0378">Hydrolase</keyword>
<evidence type="ECO:0000259" key="13">
    <source>
        <dbReference type="PROSITE" id="PS51198"/>
    </source>
</evidence>
<evidence type="ECO:0000256" key="1">
    <source>
        <dbReference type="ARBA" id="ARBA00009922"/>
    </source>
</evidence>
<evidence type="ECO:0000256" key="2">
    <source>
        <dbReference type="ARBA" id="ARBA00022741"/>
    </source>
</evidence>
<dbReference type="InterPro" id="IPR027417">
    <property type="entry name" value="P-loop_NTPase"/>
</dbReference>
<dbReference type="InterPro" id="IPR014016">
    <property type="entry name" value="UvrD-like_ATP-bd"/>
</dbReference>
<evidence type="ECO:0000256" key="12">
    <source>
        <dbReference type="PROSITE-ProRule" id="PRU00560"/>
    </source>
</evidence>
<keyword evidence="6" id="KW-0238">DNA-binding</keyword>
<dbReference type="GO" id="GO:0016887">
    <property type="term" value="F:ATP hydrolysis activity"/>
    <property type="evidence" value="ECO:0007669"/>
    <property type="project" value="RHEA"/>
</dbReference>
<dbReference type="GO" id="GO:0000725">
    <property type="term" value="P:recombinational repair"/>
    <property type="evidence" value="ECO:0007669"/>
    <property type="project" value="TreeGrafter"/>
</dbReference>
<dbReference type="OrthoDB" id="5905204at2"/>
<keyword evidence="4 12" id="KW-0347">Helicase</keyword>
<sequence>MISLTELIAALFPPTSSKTPTPEQLAILRHPSGPAWVLAGPGSGKTEVLALFALRLMYVGHEPFQKEPVAPHSILITTFTEKAAKNLEDRIGRYRAILVAAYPTLGVIDTSELKVGTLHALCNDILQEHRAASYQNVRLMDAFEQAMFVYEHLSAVKSDDPADVALWSAFDYLFIPRDWQPSYQNLPSKWLRTTALVKLFNRIAEDRVDVAAMYKADGHWRRIADLYDEYRQHLKNNHRCDFSELQSHFLSFLKTPLGTSFLKGTPGARGGIKWVLVDEYQDTNLVQEAIYFEMAGHHHHNLVVVGDDDQAMYRFRGGSVECMVTFDDACRVYLNMAPAQVGKFPLAGNFRSHPRIVDFFNEYITAFPSMNQPGARVSGKKAMTANSGIVGDYAAVGILEGKTIADAAGKFASAVADLVKHSIVKDPSQCCLLLNSTKESPRNAGPYVEALRQAGLKVYNPRNKAFLQQEEVQGFLGALLAMLDPSGQHIPTSNDLSQFIVDCRATYAALAGAHPKLGDYIQKCVKNIAAHKDQFVDTSLQEIAYLVLSCPPFDQWHSDPVRRVRLARLTALLESYASMPVLGNLNVQRGRMKVDDQAPYAIVAGWVRTFYHLFFGYLARSGMDEVGDDEVICPPGYVPVMTIHQAKGLEFPFVFVGHLSEKPTVGDAHNLESQMAAFPGNPHRVFQLAQPEVRAELDRIRQFYVAYSRAQYALILVGTKTHVANATGNAVPCGPKKGWLSQRLINL</sequence>
<feature type="domain" description="UvrD-like helicase ATP-binding" evidence="13">
    <location>
        <begin position="18"/>
        <end position="353"/>
    </location>
</feature>
<dbReference type="CDD" id="cd17932">
    <property type="entry name" value="DEXQc_UvrD"/>
    <property type="match status" value="1"/>
</dbReference>
<proteinExistence type="inferred from homology"/>
<evidence type="ECO:0000256" key="11">
    <source>
        <dbReference type="ARBA" id="ARBA00048988"/>
    </source>
</evidence>
<dbReference type="Pfam" id="PF00580">
    <property type="entry name" value="UvrD-helicase"/>
    <property type="match status" value="1"/>
</dbReference>
<name>A0A561C4X4_9BURK</name>
<dbReference type="InterPro" id="IPR013986">
    <property type="entry name" value="DExx_box_DNA_helicase_dom_sf"/>
</dbReference>
<comment type="catalytic activity">
    <reaction evidence="11">
        <text>ATP + H2O = ADP + phosphate + H(+)</text>
        <dbReference type="Rhea" id="RHEA:13065"/>
        <dbReference type="ChEBI" id="CHEBI:15377"/>
        <dbReference type="ChEBI" id="CHEBI:15378"/>
        <dbReference type="ChEBI" id="CHEBI:30616"/>
        <dbReference type="ChEBI" id="CHEBI:43474"/>
        <dbReference type="ChEBI" id="CHEBI:456216"/>
        <dbReference type="EC" id="5.6.2.4"/>
    </reaction>
</comment>
<dbReference type="GO" id="GO:0043138">
    <property type="term" value="F:3'-5' DNA helicase activity"/>
    <property type="evidence" value="ECO:0007669"/>
    <property type="project" value="UniProtKB-EC"/>
</dbReference>
<feature type="binding site" evidence="12">
    <location>
        <begin position="39"/>
        <end position="46"/>
    </location>
    <ligand>
        <name>ATP</name>
        <dbReference type="ChEBI" id="CHEBI:30616"/>
    </ligand>
</feature>
<evidence type="ECO:0000256" key="6">
    <source>
        <dbReference type="ARBA" id="ARBA00023125"/>
    </source>
</evidence>
<accession>A0A561C4X4</accession>
<dbReference type="Proteomes" id="UP000319722">
    <property type="component" value="Unassembled WGS sequence"/>
</dbReference>
<comment type="similarity">
    <text evidence="1">Belongs to the helicase family. UvrD subfamily.</text>
</comment>
<dbReference type="SUPFAM" id="SSF52540">
    <property type="entry name" value="P-loop containing nucleoside triphosphate hydrolases"/>
    <property type="match status" value="1"/>
</dbReference>
<dbReference type="InterPro" id="IPR000212">
    <property type="entry name" value="DNA_helicase_UvrD/REP"/>
</dbReference>
<protein>
    <recommendedName>
        <fullName evidence="9">DNA 3'-5' helicase</fullName>
        <ecNumber evidence="9">5.6.2.4</ecNumber>
    </recommendedName>
    <alternativeName>
        <fullName evidence="10">DNA 3'-5' helicase II</fullName>
    </alternativeName>
</protein>
<dbReference type="GO" id="GO:0003677">
    <property type="term" value="F:DNA binding"/>
    <property type="evidence" value="ECO:0007669"/>
    <property type="project" value="UniProtKB-KW"/>
</dbReference>
<reference evidence="14 15" key="1">
    <citation type="submission" date="2019-06" db="EMBL/GenBank/DDBJ databases">
        <title>Sorghum-associated microbial communities from plants grown in Nebraska, USA.</title>
        <authorList>
            <person name="Schachtman D."/>
        </authorList>
    </citation>
    <scope>NUCLEOTIDE SEQUENCE [LARGE SCALE GENOMIC DNA]</scope>
    <source>
        <strain evidence="14 15">T529</strain>
    </source>
</reference>
<keyword evidence="2 12" id="KW-0547">Nucleotide-binding</keyword>
<evidence type="ECO:0000256" key="5">
    <source>
        <dbReference type="ARBA" id="ARBA00022840"/>
    </source>
</evidence>
<dbReference type="GO" id="GO:0033202">
    <property type="term" value="C:DNA helicase complex"/>
    <property type="evidence" value="ECO:0007669"/>
    <property type="project" value="TreeGrafter"/>
</dbReference>
<gene>
    <name evidence="14" type="ORF">FB547_1049</name>
</gene>
<dbReference type="Gene3D" id="1.10.10.160">
    <property type="match status" value="1"/>
</dbReference>
<evidence type="ECO:0000256" key="8">
    <source>
        <dbReference type="ARBA" id="ARBA00034617"/>
    </source>
</evidence>
<evidence type="ECO:0000256" key="7">
    <source>
        <dbReference type="ARBA" id="ARBA00023235"/>
    </source>
</evidence>
<dbReference type="PROSITE" id="PS51198">
    <property type="entry name" value="UVRD_HELICASE_ATP_BIND"/>
    <property type="match status" value="1"/>
</dbReference>
<dbReference type="EMBL" id="VIVL01000004">
    <property type="protein sequence ID" value="TWD86067.1"/>
    <property type="molecule type" value="Genomic_DNA"/>
</dbReference>
<dbReference type="Gene3D" id="3.40.50.300">
    <property type="entry name" value="P-loop containing nucleotide triphosphate hydrolases"/>
    <property type="match status" value="3"/>
</dbReference>
<organism evidence="14 15">
    <name type="scientific">Variovorax beijingensis</name>
    <dbReference type="NCBI Taxonomy" id="2496117"/>
    <lineage>
        <taxon>Bacteria</taxon>
        <taxon>Pseudomonadati</taxon>
        <taxon>Pseudomonadota</taxon>
        <taxon>Betaproteobacteria</taxon>
        <taxon>Burkholderiales</taxon>
        <taxon>Comamonadaceae</taxon>
        <taxon>Variovorax</taxon>
    </lineage>
</organism>
<dbReference type="AlphaFoldDB" id="A0A561C4X4"/>
<dbReference type="InterPro" id="IPR014017">
    <property type="entry name" value="DNA_helicase_UvrD-like_C"/>
</dbReference>
<evidence type="ECO:0000256" key="9">
    <source>
        <dbReference type="ARBA" id="ARBA00034808"/>
    </source>
</evidence>
<comment type="catalytic activity">
    <reaction evidence="8">
        <text>Couples ATP hydrolysis with the unwinding of duplex DNA by translocating in the 3'-5' direction.</text>
        <dbReference type="EC" id="5.6.2.4"/>
    </reaction>
</comment>
<evidence type="ECO:0000256" key="4">
    <source>
        <dbReference type="ARBA" id="ARBA00022806"/>
    </source>
</evidence>
<dbReference type="RefSeq" id="WP_145743029.1">
    <property type="nucleotide sequence ID" value="NZ_VIVL01000004.1"/>
</dbReference>
<dbReference type="EC" id="5.6.2.4" evidence="9"/>
<evidence type="ECO:0000313" key="14">
    <source>
        <dbReference type="EMBL" id="TWD86067.1"/>
    </source>
</evidence>
<keyword evidence="5 12" id="KW-0067">ATP-binding</keyword>
<dbReference type="PANTHER" id="PTHR11070">
    <property type="entry name" value="UVRD / RECB / PCRA DNA HELICASE FAMILY MEMBER"/>
    <property type="match status" value="1"/>
</dbReference>
<dbReference type="PANTHER" id="PTHR11070:SF2">
    <property type="entry name" value="ATP-DEPENDENT DNA HELICASE SRS2"/>
    <property type="match status" value="1"/>
</dbReference>
<keyword evidence="7" id="KW-0413">Isomerase</keyword>
<evidence type="ECO:0000313" key="15">
    <source>
        <dbReference type="Proteomes" id="UP000319722"/>
    </source>
</evidence>
<evidence type="ECO:0000256" key="10">
    <source>
        <dbReference type="ARBA" id="ARBA00034923"/>
    </source>
</evidence>
<evidence type="ECO:0000256" key="3">
    <source>
        <dbReference type="ARBA" id="ARBA00022801"/>
    </source>
</evidence>
<comment type="caution">
    <text evidence="14">The sequence shown here is derived from an EMBL/GenBank/DDBJ whole genome shotgun (WGS) entry which is preliminary data.</text>
</comment>
<dbReference type="GO" id="GO:0005524">
    <property type="term" value="F:ATP binding"/>
    <property type="evidence" value="ECO:0007669"/>
    <property type="project" value="UniProtKB-UniRule"/>
</dbReference>
<dbReference type="GO" id="GO:0005829">
    <property type="term" value="C:cytosol"/>
    <property type="evidence" value="ECO:0007669"/>
    <property type="project" value="TreeGrafter"/>
</dbReference>
<dbReference type="Pfam" id="PF13361">
    <property type="entry name" value="UvrD_C"/>
    <property type="match status" value="1"/>
</dbReference>